<name>A0A3N4KKJ8_9PEZI</name>
<dbReference type="Proteomes" id="UP000277580">
    <property type="component" value="Unassembled WGS sequence"/>
</dbReference>
<organism evidence="2 3">
    <name type="scientific">Morchella conica CCBAS932</name>
    <dbReference type="NCBI Taxonomy" id="1392247"/>
    <lineage>
        <taxon>Eukaryota</taxon>
        <taxon>Fungi</taxon>
        <taxon>Dikarya</taxon>
        <taxon>Ascomycota</taxon>
        <taxon>Pezizomycotina</taxon>
        <taxon>Pezizomycetes</taxon>
        <taxon>Pezizales</taxon>
        <taxon>Morchellaceae</taxon>
        <taxon>Morchella</taxon>
    </lineage>
</organism>
<dbReference type="InParanoid" id="A0A3N4KKJ8"/>
<keyword evidence="3" id="KW-1185">Reference proteome</keyword>
<dbReference type="AlphaFoldDB" id="A0A3N4KKJ8"/>
<accession>A0A3N4KKJ8</accession>
<feature type="compositionally biased region" description="Basic and acidic residues" evidence="1">
    <location>
        <begin position="7"/>
        <end position="25"/>
    </location>
</feature>
<feature type="region of interest" description="Disordered" evidence="1">
    <location>
        <begin position="1"/>
        <end position="55"/>
    </location>
</feature>
<dbReference type="EMBL" id="ML119158">
    <property type="protein sequence ID" value="RPB08851.1"/>
    <property type="molecule type" value="Genomic_DNA"/>
</dbReference>
<feature type="compositionally biased region" description="Polar residues" evidence="1">
    <location>
        <begin position="26"/>
        <end position="36"/>
    </location>
</feature>
<gene>
    <name evidence="2" type="ORF">P167DRAFT_548618</name>
</gene>
<sequence length="300" mass="33181">MSTSNNPKDKVLDTRFLEITPDKEQLSVNDQGSTDRLSSDDQLDDQLDSSPLARKSTGVGSRLAVLPLRFTLPSASPVELKEHPAQDALVQPEVTDRSNEFEIDLSAPPTSINQEVTLGLNHIIDTDNTGAFYEDTLAFDHCLFGEIISTASTPLSTSLVGIVTQSFDNYLFNFISTTDAQEIEVSLAIPQNTERVELFDWAQRYGIDTSDDCFIDLLSVVRAKPVPIEVVRGIKRSASKEFVMPAAKTICKEVRKCLAVAPKRKAGPADKKHRPRVVQISVWPRRTTAKASWTPVRIGR</sequence>
<proteinExistence type="predicted"/>
<reference evidence="2 3" key="1">
    <citation type="journal article" date="2018" name="Nat. Ecol. Evol.">
        <title>Pezizomycetes genomes reveal the molecular basis of ectomycorrhizal truffle lifestyle.</title>
        <authorList>
            <person name="Murat C."/>
            <person name="Payen T."/>
            <person name="Noel B."/>
            <person name="Kuo A."/>
            <person name="Morin E."/>
            <person name="Chen J."/>
            <person name="Kohler A."/>
            <person name="Krizsan K."/>
            <person name="Balestrini R."/>
            <person name="Da Silva C."/>
            <person name="Montanini B."/>
            <person name="Hainaut M."/>
            <person name="Levati E."/>
            <person name="Barry K.W."/>
            <person name="Belfiori B."/>
            <person name="Cichocki N."/>
            <person name="Clum A."/>
            <person name="Dockter R.B."/>
            <person name="Fauchery L."/>
            <person name="Guy J."/>
            <person name="Iotti M."/>
            <person name="Le Tacon F."/>
            <person name="Lindquist E.A."/>
            <person name="Lipzen A."/>
            <person name="Malagnac F."/>
            <person name="Mello A."/>
            <person name="Molinier V."/>
            <person name="Miyauchi S."/>
            <person name="Poulain J."/>
            <person name="Riccioni C."/>
            <person name="Rubini A."/>
            <person name="Sitrit Y."/>
            <person name="Splivallo R."/>
            <person name="Traeger S."/>
            <person name="Wang M."/>
            <person name="Zifcakova L."/>
            <person name="Wipf D."/>
            <person name="Zambonelli A."/>
            <person name="Paolocci F."/>
            <person name="Nowrousian M."/>
            <person name="Ottonello S."/>
            <person name="Baldrian P."/>
            <person name="Spatafora J.W."/>
            <person name="Henrissat B."/>
            <person name="Nagy L.G."/>
            <person name="Aury J.M."/>
            <person name="Wincker P."/>
            <person name="Grigoriev I.V."/>
            <person name="Bonfante P."/>
            <person name="Martin F.M."/>
        </authorList>
    </citation>
    <scope>NUCLEOTIDE SEQUENCE [LARGE SCALE GENOMIC DNA]</scope>
    <source>
        <strain evidence="2 3">CCBAS932</strain>
    </source>
</reference>
<evidence type="ECO:0000313" key="2">
    <source>
        <dbReference type="EMBL" id="RPB08851.1"/>
    </source>
</evidence>
<evidence type="ECO:0000313" key="3">
    <source>
        <dbReference type="Proteomes" id="UP000277580"/>
    </source>
</evidence>
<protein>
    <submittedName>
        <fullName evidence="2">Uncharacterized protein</fullName>
    </submittedName>
</protein>
<dbReference type="OrthoDB" id="5367861at2759"/>
<evidence type="ECO:0000256" key="1">
    <source>
        <dbReference type="SAM" id="MobiDB-lite"/>
    </source>
</evidence>